<sequence>MFIIILLLWAAGLYILFRNRGEEEDLLFLKLIGYYFLGSFTFNLNGLVLPVGFVISLFIKPRQNKSVKRGSAIFGLIMMILGLFL</sequence>
<gene>
    <name evidence="2" type="ORF">IQ19_01934</name>
</gene>
<evidence type="ECO:0000256" key="1">
    <source>
        <dbReference type="SAM" id="Phobius"/>
    </source>
</evidence>
<feature type="transmembrane region" description="Helical" evidence="1">
    <location>
        <begin position="34"/>
        <end position="59"/>
    </location>
</feature>
<dbReference type="OrthoDB" id="1747727at2"/>
<evidence type="ECO:0000313" key="2">
    <source>
        <dbReference type="EMBL" id="TWH87689.1"/>
    </source>
</evidence>
<name>A0A562JX03_9BACI</name>
<feature type="transmembrane region" description="Helical" evidence="1">
    <location>
        <begin position="66"/>
        <end position="84"/>
    </location>
</feature>
<proteinExistence type="predicted"/>
<protein>
    <submittedName>
        <fullName evidence="2">Uncharacterized protein</fullName>
    </submittedName>
</protein>
<keyword evidence="1" id="KW-1133">Transmembrane helix</keyword>
<organism evidence="2 3">
    <name type="scientific">Cytobacillus oceanisediminis</name>
    <dbReference type="NCBI Taxonomy" id="665099"/>
    <lineage>
        <taxon>Bacteria</taxon>
        <taxon>Bacillati</taxon>
        <taxon>Bacillota</taxon>
        <taxon>Bacilli</taxon>
        <taxon>Bacillales</taxon>
        <taxon>Bacillaceae</taxon>
        <taxon>Cytobacillus</taxon>
    </lineage>
</organism>
<accession>A0A562JX03</accession>
<comment type="caution">
    <text evidence="2">The sequence shown here is derived from an EMBL/GenBank/DDBJ whole genome shotgun (WGS) entry which is preliminary data.</text>
</comment>
<dbReference type="RefSeq" id="WP_144542168.1">
    <property type="nucleotide sequence ID" value="NZ_CBCSDC010000001.1"/>
</dbReference>
<keyword evidence="1" id="KW-0472">Membrane</keyword>
<dbReference type="EMBL" id="VLKI01000004">
    <property type="protein sequence ID" value="TWH87689.1"/>
    <property type="molecule type" value="Genomic_DNA"/>
</dbReference>
<evidence type="ECO:0000313" key="3">
    <source>
        <dbReference type="Proteomes" id="UP000318667"/>
    </source>
</evidence>
<dbReference type="Proteomes" id="UP000318667">
    <property type="component" value="Unassembled WGS sequence"/>
</dbReference>
<dbReference type="GeneID" id="65403139"/>
<reference evidence="2 3" key="1">
    <citation type="journal article" date="2015" name="Stand. Genomic Sci.">
        <title>Genomic Encyclopedia of Bacterial and Archaeal Type Strains, Phase III: the genomes of soil and plant-associated and newly described type strains.</title>
        <authorList>
            <person name="Whitman W.B."/>
            <person name="Woyke T."/>
            <person name="Klenk H.P."/>
            <person name="Zhou Y."/>
            <person name="Lilburn T.G."/>
            <person name="Beck B.J."/>
            <person name="De Vos P."/>
            <person name="Vandamme P."/>
            <person name="Eisen J.A."/>
            <person name="Garrity G."/>
            <person name="Hugenholtz P."/>
            <person name="Kyrpides N.C."/>
        </authorList>
    </citation>
    <scope>NUCLEOTIDE SEQUENCE [LARGE SCALE GENOMIC DNA]</scope>
    <source>
        <strain evidence="2 3">CGMCC 1.10115</strain>
    </source>
</reference>
<keyword evidence="3" id="KW-1185">Reference proteome</keyword>
<dbReference type="AlphaFoldDB" id="A0A562JX03"/>
<keyword evidence="1" id="KW-0812">Transmembrane</keyword>